<dbReference type="Proteomes" id="UP000501452">
    <property type="component" value="Chromosome"/>
</dbReference>
<dbReference type="InterPro" id="IPR036291">
    <property type="entry name" value="NAD(P)-bd_dom_sf"/>
</dbReference>
<dbReference type="AlphaFoldDB" id="A0A6G8QDT2"/>
<dbReference type="Pfam" id="PF13561">
    <property type="entry name" value="adh_short_C2"/>
    <property type="match status" value="1"/>
</dbReference>
<sequence>MGERKLDGSMVMVIGGSSGIGLACAEAARDAGASVVIAGRSPEKLGRAKAQIGADVRTLVADVTDEASVRDLFGRVERVDHLLVAAAETAAVGVVEAEETDVRPTLDIRVWGGFFAAKHAAPAMHGGSITFMSGTSSHRPYPGAAMVAASGGAIEAFARALALELAPIRVNTICAGFVDTPLLDAYYGDERDEAVRELTARLPVGRIGTPEDIADGAMFLMGNGFVTGTVLHIDGGKLLV</sequence>
<evidence type="ECO:0000256" key="1">
    <source>
        <dbReference type="ARBA" id="ARBA00006484"/>
    </source>
</evidence>
<dbReference type="SMART" id="SM00822">
    <property type="entry name" value="PKS_KR"/>
    <property type="match status" value="1"/>
</dbReference>
<evidence type="ECO:0000259" key="3">
    <source>
        <dbReference type="SMART" id="SM00822"/>
    </source>
</evidence>
<keyword evidence="2" id="KW-0560">Oxidoreductase</keyword>
<dbReference type="Gene3D" id="3.40.50.720">
    <property type="entry name" value="NAD(P)-binding Rossmann-like Domain"/>
    <property type="match status" value="1"/>
</dbReference>
<dbReference type="InterPro" id="IPR057326">
    <property type="entry name" value="KR_dom"/>
</dbReference>
<dbReference type="PRINTS" id="PR00081">
    <property type="entry name" value="GDHRDH"/>
</dbReference>
<gene>
    <name evidence="4" type="ORF">GBA63_19640</name>
</gene>
<proteinExistence type="inferred from homology"/>
<comment type="similarity">
    <text evidence="1">Belongs to the short-chain dehydrogenases/reductases (SDR) family.</text>
</comment>
<keyword evidence="5" id="KW-1185">Reference proteome</keyword>
<accession>A0A6G8QDT2</accession>
<evidence type="ECO:0000256" key="2">
    <source>
        <dbReference type="ARBA" id="ARBA00023002"/>
    </source>
</evidence>
<dbReference type="SUPFAM" id="SSF51735">
    <property type="entry name" value="NAD(P)-binding Rossmann-fold domains"/>
    <property type="match status" value="1"/>
</dbReference>
<name>A0A6G8QDT2_9ACTN</name>
<dbReference type="KEGG" id="rub:GBA63_19640"/>
<evidence type="ECO:0000313" key="5">
    <source>
        <dbReference type="Proteomes" id="UP000501452"/>
    </source>
</evidence>
<reference evidence="4 5" key="1">
    <citation type="submission" date="2019-10" db="EMBL/GenBank/DDBJ databases">
        <title>Rubrobacter sp nov SCSIO 52090 isolated from a deep-sea sediment in the South China Sea.</title>
        <authorList>
            <person name="Chen R.W."/>
        </authorList>
    </citation>
    <scope>NUCLEOTIDE SEQUENCE [LARGE SCALE GENOMIC DNA]</scope>
    <source>
        <strain evidence="4 5">SCSIO 52909</strain>
    </source>
</reference>
<protein>
    <submittedName>
        <fullName evidence="4">SDR family oxidoreductase</fullName>
    </submittedName>
</protein>
<dbReference type="EMBL" id="CP045119">
    <property type="protein sequence ID" value="QIN84613.1"/>
    <property type="molecule type" value="Genomic_DNA"/>
</dbReference>
<organism evidence="4 5">
    <name type="scientific">Rubrobacter tropicus</name>
    <dbReference type="NCBI Taxonomy" id="2653851"/>
    <lineage>
        <taxon>Bacteria</taxon>
        <taxon>Bacillati</taxon>
        <taxon>Actinomycetota</taxon>
        <taxon>Rubrobacteria</taxon>
        <taxon>Rubrobacterales</taxon>
        <taxon>Rubrobacteraceae</taxon>
        <taxon>Rubrobacter</taxon>
    </lineage>
</organism>
<dbReference type="InterPro" id="IPR051122">
    <property type="entry name" value="SDR_DHRS6-like"/>
</dbReference>
<dbReference type="PANTHER" id="PTHR43477">
    <property type="entry name" value="DIHYDROANTICAPSIN 7-DEHYDROGENASE"/>
    <property type="match status" value="1"/>
</dbReference>
<evidence type="ECO:0000313" key="4">
    <source>
        <dbReference type="EMBL" id="QIN84613.1"/>
    </source>
</evidence>
<dbReference type="PANTHER" id="PTHR43477:SF1">
    <property type="entry name" value="DIHYDROANTICAPSIN 7-DEHYDROGENASE"/>
    <property type="match status" value="1"/>
</dbReference>
<dbReference type="RefSeq" id="WP_166178973.1">
    <property type="nucleotide sequence ID" value="NZ_CP045119.1"/>
</dbReference>
<dbReference type="CDD" id="cd05233">
    <property type="entry name" value="SDR_c"/>
    <property type="match status" value="1"/>
</dbReference>
<feature type="domain" description="Ketoreductase" evidence="3">
    <location>
        <begin position="9"/>
        <end position="181"/>
    </location>
</feature>
<dbReference type="InterPro" id="IPR002347">
    <property type="entry name" value="SDR_fam"/>
</dbReference>
<dbReference type="PROSITE" id="PS51257">
    <property type="entry name" value="PROKAR_LIPOPROTEIN"/>
    <property type="match status" value="1"/>
</dbReference>
<dbReference type="GO" id="GO:0016491">
    <property type="term" value="F:oxidoreductase activity"/>
    <property type="evidence" value="ECO:0007669"/>
    <property type="project" value="UniProtKB-KW"/>
</dbReference>